<dbReference type="Proteomes" id="UP000319908">
    <property type="component" value="Unassembled WGS sequence"/>
</dbReference>
<dbReference type="OrthoDB" id="288185at2"/>
<protein>
    <submittedName>
        <fullName evidence="3">Transposase IS66 family protein</fullName>
    </submittedName>
</protein>
<reference evidence="3 4" key="1">
    <citation type="journal article" date="2020" name="Antonie Van Leeuwenhoek">
        <title>Rhodopirellula heiligendammensis sp. nov., Rhodopirellula pilleata sp. nov., and Rhodopirellula solitaria sp. nov. isolated from natural or artificial marine surfaces in Northern Germany and California, USA, and emended description of the genus Rhodopirellula.</title>
        <authorList>
            <person name="Kallscheuer N."/>
            <person name="Wiegand S."/>
            <person name="Jogler M."/>
            <person name="Boedeker C."/>
            <person name="Peeters S.H."/>
            <person name="Rast P."/>
            <person name="Heuer A."/>
            <person name="Jetten M.S.M."/>
            <person name="Rohde M."/>
            <person name="Jogler C."/>
        </authorList>
    </citation>
    <scope>NUCLEOTIDE SEQUENCE [LARGE SCALE GENOMIC DNA]</scope>
    <source>
        <strain evidence="3 4">Poly21</strain>
    </source>
</reference>
<comment type="caution">
    <text evidence="3">The sequence shown here is derived from an EMBL/GenBank/DDBJ whole genome shotgun (WGS) entry which is preliminary data.</text>
</comment>
<gene>
    <name evidence="3" type="ORF">Poly21_28250</name>
</gene>
<evidence type="ECO:0000313" key="3">
    <source>
        <dbReference type="EMBL" id="TWU15628.1"/>
    </source>
</evidence>
<dbReference type="AlphaFoldDB" id="A0A5C6BUB9"/>
<proteinExistence type="predicted"/>
<sequence>MRSAHSGIPIDNNDCEQLMKRVATGRKNWLFKGSLSAGERAANLLTIIGSAIRNDLDVRAYLDDVLRRALAGETDWSSMAPHAWKADHPEAIREYRAEERRHAADRKRTRRARRRLPKKSTPPH</sequence>
<name>A0A5C6BUB9_9BACT</name>
<accession>A0A5C6BUB9</accession>
<keyword evidence="4" id="KW-1185">Reference proteome</keyword>
<evidence type="ECO:0000259" key="2">
    <source>
        <dbReference type="Pfam" id="PF03050"/>
    </source>
</evidence>
<feature type="domain" description="Transposase IS66 central" evidence="2">
    <location>
        <begin position="7"/>
        <end position="39"/>
    </location>
</feature>
<feature type="compositionally biased region" description="Basic residues" evidence="1">
    <location>
        <begin position="103"/>
        <end position="118"/>
    </location>
</feature>
<dbReference type="InterPro" id="IPR004291">
    <property type="entry name" value="Transposase_IS66_central"/>
</dbReference>
<dbReference type="Pfam" id="PF03050">
    <property type="entry name" value="DDE_Tnp_IS66"/>
    <property type="match status" value="1"/>
</dbReference>
<dbReference type="EMBL" id="SJPU01000002">
    <property type="protein sequence ID" value="TWU15628.1"/>
    <property type="molecule type" value="Genomic_DNA"/>
</dbReference>
<feature type="region of interest" description="Disordered" evidence="1">
    <location>
        <begin position="95"/>
        <end position="124"/>
    </location>
</feature>
<evidence type="ECO:0000256" key="1">
    <source>
        <dbReference type="SAM" id="MobiDB-lite"/>
    </source>
</evidence>
<evidence type="ECO:0000313" key="4">
    <source>
        <dbReference type="Proteomes" id="UP000319908"/>
    </source>
</evidence>
<organism evidence="3 4">
    <name type="scientific">Allorhodopirellula heiligendammensis</name>
    <dbReference type="NCBI Taxonomy" id="2714739"/>
    <lineage>
        <taxon>Bacteria</taxon>
        <taxon>Pseudomonadati</taxon>
        <taxon>Planctomycetota</taxon>
        <taxon>Planctomycetia</taxon>
        <taxon>Pirellulales</taxon>
        <taxon>Pirellulaceae</taxon>
        <taxon>Allorhodopirellula</taxon>
    </lineage>
</organism>